<reference evidence="2 3" key="1">
    <citation type="journal article" date="2010" name="Nature">
        <title>The Ectocarpus genome and the independent evolution of multicellularity in brown algae.</title>
        <authorList>
            <person name="Cock J.M."/>
            <person name="Sterck L."/>
            <person name="Rouze P."/>
            <person name="Scornet D."/>
            <person name="Allen A.E."/>
            <person name="Amoutzias G."/>
            <person name="Anthouard V."/>
            <person name="Artiguenave F."/>
            <person name="Aury J.M."/>
            <person name="Badger J.H."/>
            <person name="Beszteri B."/>
            <person name="Billiau K."/>
            <person name="Bonnet E."/>
            <person name="Bothwell J.H."/>
            <person name="Bowler C."/>
            <person name="Boyen C."/>
            <person name="Brownlee C."/>
            <person name="Carrano C.J."/>
            <person name="Charrier B."/>
            <person name="Cho G.Y."/>
            <person name="Coelho S.M."/>
            <person name="Collen J."/>
            <person name="Corre E."/>
            <person name="Da Silva C."/>
            <person name="Delage L."/>
            <person name="Delaroque N."/>
            <person name="Dittami S.M."/>
            <person name="Doulbeau S."/>
            <person name="Elias M."/>
            <person name="Farnham G."/>
            <person name="Gachon C.M."/>
            <person name="Gschloessl B."/>
            <person name="Heesch S."/>
            <person name="Jabbari K."/>
            <person name="Jubin C."/>
            <person name="Kawai H."/>
            <person name="Kimura K."/>
            <person name="Kloareg B."/>
            <person name="Kupper F.C."/>
            <person name="Lang D."/>
            <person name="Le Bail A."/>
            <person name="Leblanc C."/>
            <person name="Lerouge P."/>
            <person name="Lohr M."/>
            <person name="Lopez P.J."/>
            <person name="Martens C."/>
            <person name="Maumus F."/>
            <person name="Michel G."/>
            <person name="Miranda-Saavedra D."/>
            <person name="Morales J."/>
            <person name="Moreau H."/>
            <person name="Motomura T."/>
            <person name="Nagasato C."/>
            <person name="Napoli C.A."/>
            <person name="Nelson D.R."/>
            <person name="Nyvall-Collen P."/>
            <person name="Peters A.F."/>
            <person name="Pommier C."/>
            <person name="Potin P."/>
            <person name="Poulain J."/>
            <person name="Quesneville H."/>
            <person name="Read B."/>
            <person name="Rensing S.A."/>
            <person name="Ritter A."/>
            <person name="Rousvoal S."/>
            <person name="Samanta M."/>
            <person name="Samson G."/>
            <person name="Schroeder D.C."/>
            <person name="Segurens B."/>
            <person name="Strittmatter M."/>
            <person name="Tonon T."/>
            <person name="Tregear J.W."/>
            <person name="Valentin K."/>
            <person name="von Dassow P."/>
            <person name="Yamagishi T."/>
            <person name="Van de Peer Y."/>
            <person name="Wincker P."/>
        </authorList>
    </citation>
    <scope>NUCLEOTIDE SEQUENCE [LARGE SCALE GENOMIC DNA]</scope>
    <source>
        <strain evidence="3">Ec32 / CCAP1310/4</strain>
    </source>
</reference>
<feature type="region of interest" description="Disordered" evidence="1">
    <location>
        <begin position="281"/>
        <end position="314"/>
    </location>
</feature>
<feature type="compositionally biased region" description="Low complexity" evidence="1">
    <location>
        <begin position="169"/>
        <end position="180"/>
    </location>
</feature>
<proteinExistence type="predicted"/>
<dbReference type="InParanoid" id="D8LQ27"/>
<feature type="compositionally biased region" description="Polar residues" evidence="1">
    <location>
        <begin position="195"/>
        <end position="204"/>
    </location>
</feature>
<dbReference type="AlphaFoldDB" id="D8LQ27"/>
<sequence length="395" mass="41573">MMAAPTPGRESEGERTWIMAKRVASNWEKEDESSRNRLSAPEASQPSPAVPKTFVSTRLRHLRLSPDGTTLVVKSEQGGVDHELALDELLEVHETPSEESVTLMGTDIEIRIAFKGQAKALKQFRNMLVPTGTTGTTTPSEVDADRSTTVTTIKDPMGSSGGAAPPSPAEELQAREAAAAGGPSTNGAYLDGRNTAGSNYQQQHGLGGIDEGSTYAREAPSSRSAAATTPAGMGKMTSSVTNSVISPGSSVSGWGSVMGPGDGNLAAENATQRQLADITERAGAAQKKALARSGSGGTSRSAEHASNSTAGSTFADARERELVIAALQNAETMPAVEREAKLHLVKYEQAGFVRGYEALCDQQQVRLRKRPEFADLENVGVEEGLADPNIVLRRG</sequence>
<name>D8LQ27_ECTSI</name>
<dbReference type="EMBL" id="FN649735">
    <property type="protein sequence ID" value="CBN74919.1"/>
    <property type="molecule type" value="Genomic_DNA"/>
</dbReference>
<keyword evidence="3" id="KW-1185">Reference proteome</keyword>
<evidence type="ECO:0000313" key="2">
    <source>
        <dbReference type="EMBL" id="CBN74919.1"/>
    </source>
</evidence>
<protein>
    <submittedName>
        <fullName evidence="2">Uncharacterized protein</fullName>
    </submittedName>
</protein>
<dbReference type="Proteomes" id="UP000002630">
    <property type="component" value="Linkage Group LG10"/>
</dbReference>
<accession>D8LQ27</accession>
<feature type="compositionally biased region" description="Low complexity" evidence="1">
    <location>
        <begin position="216"/>
        <end position="231"/>
    </location>
</feature>
<gene>
    <name evidence="2" type="ORF">Esi_0056_0127</name>
</gene>
<dbReference type="EMBL" id="FN648774">
    <property type="protein sequence ID" value="CBN74919.1"/>
    <property type="molecule type" value="Genomic_DNA"/>
</dbReference>
<evidence type="ECO:0000256" key="1">
    <source>
        <dbReference type="SAM" id="MobiDB-lite"/>
    </source>
</evidence>
<feature type="region of interest" description="Disordered" evidence="1">
    <location>
        <begin position="22"/>
        <end position="51"/>
    </location>
</feature>
<organism evidence="2 3">
    <name type="scientific">Ectocarpus siliculosus</name>
    <name type="common">Brown alga</name>
    <name type="synonym">Conferva siliculosa</name>
    <dbReference type="NCBI Taxonomy" id="2880"/>
    <lineage>
        <taxon>Eukaryota</taxon>
        <taxon>Sar</taxon>
        <taxon>Stramenopiles</taxon>
        <taxon>Ochrophyta</taxon>
        <taxon>PX clade</taxon>
        <taxon>Phaeophyceae</taxon>
        <taxon>Ectocarpales</taxon>
        <taxon>Ectocarpaceae</taxon>
        <taxon>Ectocarpus</taxon>
    </lineage>
</organism>
<evidence type="ECO:0000313" key="3">
    <source>
        <dbReference type="Proteomes" id="UP000002630"/>
    </source>
</evidence>
<dbReference type="OrthoDB" id="626167at2759"/>
<feature type="region of interest" description="Disordered" evidence="1">
    <location>
        <begin position="151"/>
        <end position="244"/>
    </location>
</feature>